<protein>
    <submittedName>
        <fullName evidence="1">Uncharacterized protein</fullName>
    </submittedName>
</protein>
<name>A0A9E8MXP3_9FLAO</name>
<sequence length="88" mass="10381">MSPYTVTGDGRDIQSSLRVRSTRDRRLYTDVITNFNYKLTENIELKSLLGFNATDFESFSQTTFGRQLTLPGLYTVENISRRHYRFRF</sequence>
<proteinExistence type="predicted"/>
<dbReference type="KEGG" id="lnu:N7U66_08985"/>
<accession>A0A9E8MXP3</accession>
<evidence type="ECO:0000313" key="2">
    <source>
        <dbReference type="Proteomes" id="UP001164705"/>
    </source>
</evidence>
<gene>
    <name evidence="1" type="ORF">N7U66_08985</name>
</gene>
<keyword evidence="2" id="KW-1185">Reference proteome</keyword>
<evidence type="ECO:0000313" key="1">
    <source>
        <dbReference type="EMBL" id="WAC03583.1"/>
    </source>
</evidence>
<dbReference type="Proteomes" id="UP001164705">
    <property type="component" value="Chromosome"/>
</dbReference>
<dbReference type="RefSeq" id="WP_267678217.1">
    <property type="nucleotide sequence ID" value="NZ_CP113088.1"/>
</dbReference>
<reference evidence="1" key="1">
    <citation type="submission" date="2022-11" db="EMBL/GenBank/DDBJ databases">
        <title>Lacinutrix neustonica HL-RS19T sp. nov., isolated from the surface microlayer sample of brackish Lake Shihwa.</title>
        <authorList>
            <person name="Choi J.Y."/>
            <person name="Hwang C.Y."/>
        </authorList>
    </citation>
    <scope>NUCLEOTIDE SEQUENCE</scope>
    <source>
        <strain evidence="1">HL-RS19</strain>
    </source>
</reference>
<organism evidence="1 2">
    <name type="scientific">Lacinutrix neustonica</name>
    <dbReference type="NCBI Taxonomy" id="2980107"/>
    <lineage>
        <taxon>Bacteria</taxon>
        <taxon>Pseudomonadati</taxon>
        <taxon>Bacteroidota</taxon>
        <taxon>Flavobacteriia</taxon>
        <taxon>Flavobacteriales</taxon>
        <taxon>Flavobacteriaceae</taxon>
        <taxon>Lacinutrix</taxon>
    </lineage>
</organism>
<dbReference type="EMBL" id="CP113088">
    <property type="protein sequence ID" value="WAC03583.1"/>
    <property type="molecule type" value="Genomic_DNA"/>
</dbReference>
<dbReference type="AlphaFoldDB" id="A0A9E8MXP3"/>